<evidence type="ECO:0000313" key="2">
    <source>
        <dbReference type="EMBL" id="TRM60016.1"/>
    </source>
</evidence>
<feature type="compositionally biased region" description="Acidic residues" evidence="1">
    <location>
        <begin position="125"/>
        <end position="135"/>
    </location>
</feature>
<dbReference type="EMBL" id="VDMD01000024">
    <property type="protein sequence ID" value="TRM60016.1"/>
    <property type="molecule type" value="Genomic_DNA"/>
</dbReference>
<feature type="region of interest" description="Disordered" evidence="1">
    <location>
        <begin position="70"/>
        <end position="138"/>
    </location>
</feature>
<dbReference type="Proteomes" id="UP000320762">
    <property type="component" value="Unassembled WGS sequence"/>
</dbReference>
<reference evidence="2 3" key="1">
    <citation type="journal article" date="2019" name="New Phytol.">
        <title>Comparative genomics reveals unique wood-decay strategies and fruiting body development in the Schizophyllaceae.</title>
        <authorList>
            <person name="Almasi E."/>
            <person name="Sahu N."/>
            <person name="Krizsan K."/>
            <person name="Balint B."/>
            <person name="Kovacs G.M."/>
            <person name="Kiss B."/>
            <person name="Cseklye J."/>
            <person name="Drula E."/>
            <person name="Henrissat B."/>
            <person name="Nagy I."/>
            <person name="Chovatia M."/>
            <person name="Adam C."/>
            <person name="LaButti K."/>
            <person name="Lipzen A."/>
            <person name="Riley R."/>
            <person name="Grigoriev I.V."/>
            <person name="Nagy L.G."/>
        </authorList>
    </citation>
    <scope>NUCLEOTIDE SEQUENCE [LARGE SCALE GENOMIC DNA]</scope>
    <source>
        <strain evidence="2 3">NL-1724</strain>
    </source>
</reference>
<proteinExistence type="predicted"/>
<evidence type="ECO:0000313" key="3">
    <source>
        <dbReference type="Proteomes" id="UP000320762"/>
    </source>
</evidence>
<sequence>MGDPQPVDLGLPEKLAPYESTLAIHYAKTEVVSFEFNPRNLESPAYALHALASFDLLHDTRLCEPAGCVQAAQDQEDRAHKQPPQTEPARATRSAGVKKESGRVKQDTTPRLRTRPGLAAKGGAEGDETEVDEADQAVSDTASIRTKRIVSLSREYRTWSGHNLS</sequence>
<gene>
    <name evidence="2" type="ORF">BD626DRAFT_572120</name>
</gene>
<accession>A0A550C5M9</accession>
<comment type="caution">
    <text evidence="2">The sequence shown here is derived from an EMBL/GenBank/DDBJ whole genome shotgun (WGS) entry which is preliminary data.</text>
</comment>
<keyword evidence="3" id="KW-1185">Reference proteome</keyword>
<feature type="compositionally biased region" description="Basic and acidic residues" evidence="1">
    <location>
        <begin position="97"/>
        <end position="110"/>
    </location>
</feature>
<protein>
    <submittedName>
        <fullName evidence="2">Uncharacterized protein</fullName>
    </submittedName>
</protein>
<dbReference type="AlphaFoldDB" id="A0A550C5M9"/>
<organism evidence="2 3">
    <name type="scientific">Schizophyllum amplum</name>
    <dbReference type="NCBI Taxonomy" id="97359"/>
    <lineage>
        <taxon>Eukaryota</taxon>
        <taxon>Fungi</taxon>
        <taxon>Dikarya</taxon>
        <taxon>Basidiomycota</taxon>
        <taxon>Agaricomycotina</taxon>
        <taxon>Agaricomycetes</taxon>
        <taxon>Agaricomycetidae</taxon>
        <taxon>Agaricales</taxon>
        <taxon>Schizophyllaceae</taxon>
        <taxon>Schizophyllum</taxon>
    </lineage>
</organism>
<evidence type="ECO:0000256" key="1">
    <source>
        <dbReference type="SAM" id="MobiDB-lite"/>
    </source>
</evidence>
<name>A0A550C5M9_9AGAR</name>